<feature type="chain" id="PRO_5017328870" description="SMP-30/Gluconolactonase/LRE-like region domain-containing protein" evidence="1">
    <location>
        <begin position="42"/>
        <end position="327"/>
    </location>
</feature>
<dbReference type="Gene3D" id="2.120.10.30">
    <property type="entry name" value="TolB, C-terminal domain"/>
    <property type="match status" value="1"/>
</dbReference>
<dbReference type="PANTHER" id="PTHR40274:SF3">
    <property type="entry name" value="VIRGINIAMYCIN B LYASE"/>
    <property type="match status" value="1"/>
</dbReference>
<dbReference type="Proteomes" id="UP000267164">
    <property type="component" value="Chromosome"/>
</dbReference>
<protein>
    <recommendedName>
        <fullName evidence="4">SMP-30/Gluconolactonase/LRE-like region domain-containing protein</fullName>
    </recommendedName>
</protein>
<dbReference type="InterPro" id="IPR011042">
    <property type="entry name" value="6-blade_b-propeller_TolB-like"/>
</dbReference>
<dbReference type="RefSeq" id="WP_120736473.1">
    <property type="nucleotide sequence ID" value="NZ_CP032568.1"/>
</dbReference>
<dbReference type="AlphaFoldDB" id="A0A386ZBT8"/>
<dbReference type="InterPro" id="IPR051344">
    <property type="entry name" value="Vgb"/>
</dbReference>
<gene>
    <name evidence="2" type="ORF">D7D52_12525</name>
</gene>
<dbReference type="OrthoDB" id="4564604at2"/>
<dbReference type="EMBL" id="CP032568">
    <property type="protein sequence ID" value="AYF74554.1"/>
    <property type="molecule type" value="Genomic_DNA"/>
</dbReference>
<accession>A0A386ZBT8</accession>
<dbReference type="SUPFAM" id="SSF63829">
    <property type="entry name" value="Calcium-dependent phosphotriesterase"/>
    <property type="match status" value="1"/>
</dbReference>
<evidence type="ECO:0000313" key="3">
    <source>
        <dbReference type="Proteomes" id="UP000267164"/>
    </source>
</evidence>
<evidence type="ECO:0008006" key="4">
    <source>
        <dbReference type="Google" id="ProtNLM"/>
    </source>
</evidence>
<feature type="signal peptide" evidence="1">
    <location>
        <begin position="1"/>
        <end position="41"/>
    </location>
</feature>
<reference evidence="2 3" key="1">
    <citation type="submission" date="2018-09" db="EMBL/GenBank/DDBJ databases">
        <title>Nocardia yunnanensis sp. nov., an actinomycete isolated from a soil sample.</title>
        <authorList>
            <person name="Zhang J."/>
        </authorList>
    </citation>
    <scope>NUCLEOTIDE SEQUENCE [LARGE SCALE GENOMIC DNA]</scope>
    <source>
        <strain evidence="2 3">CFHS0054</strain>
    </source>
</reference>
<dbReference type="PANTHER" id="PTHR40274">
    <property type="entry name" value="VIRGINIAMYCIN B LYASE"/>
    <property type="match status" value="1"/>
</dbReference>
<organism evidence="2 3">
    <name type="scientific">Nocardia yunnanensis</name>
    <dbReference type="NCBI Taxonomy" id="2382165"/>
    <lineage>
        <taxon>Bacteria</taxon>
        <taxon>Bacillati</taxon>
        <taxon>Actinomycetota</taxon>
        <taxon>Actinomycetes</taxon>
        <taxon>Mycobacteriales</taxon>
        <taxon>Nocardiaceae</taxon>
        <taxon>Nocardia</taxon>
    </lineage>
</organism>
<evidence type="ECO:0000256" key="1">
    <source>
        <dbReference type="SAM" id="SignalP"/>
    </source>
</evidence>
<sequence>MPDPRPETAAPQSNTPRWHSGTAGLAALLALATALSGPAAADKPETPPAATVACSPATLAIGSPTRTPLLDWSENLGFDASGGLWVARVFGNAVERYDRDGNLTAKVAVTSPGAIRLGPDGLMYVTFGNSPLGAGQGGVLQFDPAAAEPNPEVFVSGLGQANGAAFDGDGNLYVADTSADTVERIRRDGTVDTAWTERAGHALAAQGLGADGIVAVGDTLYVTLLESPSARVLAVPIADPARTSVAVELAAAPLTPPLLPDDLTVGADGLLYIATGSGQLVRADPLTHTSCTMASSEPLTSVAVDPHDDHSLIVGTENGDVLRARLP</sequence>
<keyword evidence="3" id="KW-1185">Reference proteome</keyword>
<proteinExistence type="predicted"/>
<evidence type="ECO:0000313" key="2">
    <source>
        <dbReference type="EMBL" id="AYF74554.1"/>
    </source>
</evidence>
<dbReference type="KEGG" id="nyu:D7D52_12525"/>
<keyword evidence="1" id="KW-0732">Signal</keyword>
<name>A0A386ZBT8_9NOCA</name>